<evidence type="ECO:0000313" key="11">
    <source>
        <dbReference type="EMBL" id="SMC74728.1"/>
    </source>
</evidence>
<comment type="catalytic activity">
    <reaction evidence="1">
        <text>ATP + protein L-histidine = ADP + protein N-phospho-L-histidine.</text>
        <dbReference type="EC" id="2.7.13.3"/>
    </reaction>
</comment>
<keyword evidence="9" id="KW-1133">Transmembrane helix</keyword>
<dbReference type="Pfam" id="PF02518">
    <property type="entry name" value="HATPase_c"/>
    <property type="match status" value="1"/>
</dbReference>
<keyword evidence="8" id="KW-0902">Two-component regulatory system</keyword>
<keyword evidence="9" id="KW-0472">Membrane</keyword>
<proteinExistence type="predicted"/>
<keyword evidence="3" id="KW-0597">Phosphoprotein</keyword>
<dbReference type="InterPro" id="IPR003594">
    <property type="entry name" value="HATPase_dom"/>
</dbReference>
<evidence type="ECO:0000256" key="8">
    <source>
        <dbReference type="ARBA" id="ARBA00023012"/>
    </source>
</evidence>
<evidence type="ECO:0000256" key="2">
    <source>
        <dbReference type="ARBA" id="ARBA00012438"/>
    </source>
</evidence>
<dbReference type="GO" id="GO:0000155">
    <property type="term" value="F:phosphorelay sensor kinase activity"/>
    <property type="evidence" value="ECO:0007669"/>
    <property type="project" value="InterPro"/>
</dbReference>
<feature type="transmembrane region" description="Helical" evidence="9">
    <location>
        <begin position="65"/>
        <end position="93"/>
    </location>
</feature>
<accession>A0A1W2BQ90</accession>
<dbReference type="InterPro" id="IPR036890">
    <property type="entry name" value="HATPase_C_sf"/>
</dbReference>
<evidence type="ECO:0000259" key="10">
    <source>
        <dbReference type="SMART" id="SM00387"/>
    </source>
</evidence>
<evidence type="ECO:0000256" key="4">
    <source>
        <dbReference type="ARBA" id="ARBA00022679"/>
    </source>
</evidence>
<dbReference type="Proteomes" id="UP000192674">
    <property type="component" value="Unassembled WGS sequence"/>
</dbReference>
<keyword evidence="6 11" id="KW-0418">Kinase</keyword>
<evidence type="ECO:0000256" key="5">
    <source>
        <dbReference type="ARBA" id="ARBA00022741"/>
    </source>
</evidence>
<keyword evidence="5" id="KW-0547">Nucleotide-binding</keyword>
<evidence type="ECO:0000256" key="3">
    <source>
        <dbReference type="ARBA" id="ARBA00022553"/>
    </source>
</evidence>
<dbReference type="GO" id="GO:0046983">
    <property type="term" value="F:protein dimerization activity"/>
    <property type="evidence" value="ECO:0007669"/>
    <property type="project" value="InterPro"/>
</dbReference>
<sequence length="375" mass="39499">MVAGAQAGRAGLERLSDGLIALLPLMVAWLSILDDPVEPHTGIMLGVATAQTFTLVWCRRLPLTVLLMVMALETVLVVLDNEIFVGVLAATFALGTWGKPVQQRIGLAIGLTLLAIGMFVSIVGGSQPGFAVVGIVSVAVMFVGFWSNGRLGARQRSRIRELEAERTQVVERERALLARELHDILNHSVTAMVLDATAAAETGSPDEARETLDRVARTGRNSLAELRRLLGVLRANASATDHDPLIVPPGLAQIDELISSTPLEITLIQQGKAGLLDASIEHAAYRVIQESLTNVIKHAGPVATTVSLSFAADQLSVVVVNAPRVITPNPGTGLGLVGMRERVSLVGGTLHAGPSADGGFEVRAVLPVRSVACSA</sequence>
<protein>
    <recommendedName>
        <fullName evidence="2">histidine kinase</fullName>
        <ecNumber evidence="2">2.7.13.3</ecNumber>
    </recommendedName>
</protein>
<feature type="domain" description="Histidine kinase/HSP90-like ATPase" evidence="10">
    <location>
        <begin position="279"/>
        <end position="370"/>
    </location>
</feature>
<dbReference type="InterPro" id="IPR055558">
    <property type="entry name" value="DUF7134"/>
</dbReference>
<dbReference type="SMART" id="SM00387">
    <property type="entry name" value="HATPase_c"/>
    <property type="match status" value="1"/>
</dbReference>
<feature type="transmembrane region" description="Helical" evidence="9">
    <location>
        <begin position="105"/>
        <end position="124"/>
    </location>
</feature>
<dbReference type="Gene3D" id="3.30.565.10">
    <property type="entry name" value="Histidine kinase-like ATPase, C-terminal domain"/>
    <property type="match status" value="1"/>
</dbReference>
<keyword evidence="7" id="KW-0067">ATP-binding</keyword>
<dbReference type="Pfam" id="PF07730">
    <property type="entry name" value="HisKA_3"/>
    <property type="match status" value="1"/>
</dbReference>
<dbReference type="AlphaFoldDB" id="A0A1W2BQ90"/>
<dbReference type="InterPro" id="IPR011712">
    <property type="entry name" value="Sig_transdc_His_kin_sub3_dim/P"/>
</dbReference>
<dbReference type="EC" id="2.7.13.3" evidence="2"/>
<dbReference type="PANTHER" id="PTHR24421">
    <property type="entry name" value="NITRATE/NITRITE SENSOR PROTEIN NARX-RELATED"/>
    <property type="match status" value="1"/>
</dbReference>
<name>A0A1W2BQ90_KIBAR</name>
<evidence type="ECO:0000256" key="7">
    <source>
        <dbReference type="ARBA" id="ARBA00022840"/>
    </source>
</evidence>
<evidence type="ECO:0000256" key="9">
    <source>
        <dbReference type="SAM" id="Phobius"/>
    </source>
</evidence>
<dbReference type="Pfam" id="PF23539">
    <property type="entry name" value="DUF7134"/>
    <property type="match status" value="1"/>
</dbReference>
<evidence type="ECO:0000256" key="1">
    <source>
        <dbReference type="ARBA" id="ARBA00000085"/>
    </source>
</evidence>
<keyword evidence="12" id="KW-1185">Reference proteome</keyword>
<dbReference type="EMBL" id="FWXV01000001">
    <property type="protein sequence ID" value="SMC74728.1"/>
    <property type="molecule type" value="Genomic_DNA"/>
</dbReference>
<organism evidence="11 12">
    <name type="scientific">Kibdelosporangium aridum</name>
    <dbReference type="NCBI Taxonomy" id="2030"/>
    <lineage>
        <taxon>Bacteria</taxon>
        <taxon>Bacillati</taxon>
        <taxon>Actinomycetota</taxon>
        <taxon>Actinomycetes</taxon>
        <taxon>Pseudonocardiales</taxon>
        <taxon>Pseudonocardiaceae</taxon>
        <taxon>Kibdelosporangium</taxon>
    </lineage>
</organism>
<dbReference type="GO" id="GO:0016020">
    <property type="term" value="C:membrane"/>
    <property type="evidence" value="ECO:0007669"/>
    <property type="project" value="InterPro"/>
</dbReference>
<keyword evidence="9" id="KW-0812">Transmembrane</keyword>
<keyword evidence="4" id="KW-0808">Transferase</keyword>
<dbReference type="CDD" id="cd16917">
    <property type="entry name" value="HATPase_UhpB-NarQ-NarX-like"/>
    <property type="match status" value="1"/>
</dbReference>
<feature type="transmembrane region" description="Helical" evidence="9">
    <location>
        <begin position="130"/>
        <end position="148"/>
    </location>
</feature>
<dbReference type="SUPFAM" id="SSF55874">
    <property type="entry name" value="ATPase domain of HSP90 chaperone/DNA topoisomerase II/histidine kinase"/>
    <property type="match status" value="1"/>
</dbReference>
<dbReference type="GO" id="GO:0005524">
    <property type="term" value="F:ATP binding"/>
    <property type="evidence" value="ECO:0007669"/>
    <property type="project" value="UniProtKB-KW"/>
</dbReference>
<evidence type="ECO:0000256" key="6">
    <source>
        <dbReference type="ARBA" id="ARBA00022777"/>
    </source>
</evidence>
<dbReference type="PANTHER" id="PTHR24421:SF10">
    <property type="entry name" value="NITRATE_NITRITE SENSOR PROTEIN NARQ"/>
    <property type="match status" value="1"/>
</dbReference>
<evidence type="ECO:0000313" key="12">
    <source>
        <dbReference type="Proteomes" id="UP000192674"/>
    </source>
</evidence>
<reference evidence="11 12" key="1">
    <citation type="submission" date="2017-04" db="EMBL/GenBank/DDBJ databases">
        <authorList>
            <person name="Afonso C.L."/>
            <person name="Miller P.J."/>
            <person name="Scott M.A."/>
            <person name="Spackman E."/>
            <person name="Goraichik I."/>
            <person name="Dimitrov K.M."/>
            <person name="Suarez D.L."/>
            <person name="Swayne D.E."/>
        </authorList>
    </citation>
    <scope>NUCLEOTIDE SEQUENCE [LARGE SCALE GENOMIC DNA]</scope>
    <source>
        <strain evidence="11 12">DSM 43828</strain>
    </source>
</reference>
<dbReference type="Gene3D" id="1.20.5.1930">
    <property type="match status" value="1"/>
</dbReference>
<gene>
    <name evidence="11" type="ORF">SAMN05661093_01879</name>
</gene>
<dbReference type="InterPro" id="IPR050482">
    <property type="entry name" value="Sensor_HK_TwoCompSys"/>
</dbReference>